<protein>
    <submittedName>
        <fullName evidence="1">Uncharacterized protein</fullName>
    </submittedName>
</protein>
<evidence type="ECO:0000313" key="1">
    <source>
        <dbReference type="EMBL" id="PWN51402.1"/>
    </source>
</evidence>
<reference evidence="1 2" key="1">
    <citation type="journal article" date="2018" name="Mol. Biol. Evol.">
        <title>Broad Genomic Sampling Reveals a Smut Pathogenic Ancestry of the Fungal Clade Ustilaginomycotina.</title>
        <authorList>
            <person name="Kijpornyongpan T."/>
            <person name="Mondo S.J."/>
            <person name="Barry K."/>
            <person name="Sandor L."/>
            <person name="Lee J."/>
            <person name="Lipzen A."/>
            <person name="Pangilinan J."/>
            <person name="LaButti K."/>
            <person name="Hainaut M."/>
            <person name="Henrissat B."/>
            <person name="Grigoriev I.V."/>
            <person name="Spatafora J.W."/>
            <person name="Aime M.C."/>
        </authorList>
    </citation>
    <scope>NUCLEOTIDE SEQUENCE [LARGE SCALE GENOMIC DNA]</scope>
    <source>
        <strain evidence="1 2">SA 807</strain>
    </source>
</reference>
<organism evidence="1 2">
    <name type="scientific">Violaceomyces palustris</name>
    <dbReference type="NCBI Taxonomy" id="1673888"/>
    <lineage>
        <taxon>Eukaryota</taxon>
        <taxon>Fungi</taxon>
        <taxon>Dikarya</taxon>
        <taxon>Basidiomycota</taxon>
        <taxon>Ustilaginomycotina</taxon>
        <taxon>Ustilaginomycetes</taxon>
        <taxon>Violaceomycetales</taxon>
        <taxon>Violaceomycetaceae</taxon>
        <taxon>Violaceomyces</taxon>
    </lineage>
</organism>
<dbReference type="EMBL" id="KZ819846">
    <property type="protein sequence ID" value="PWN51402.1"/>
    <property type="molecule type" value="Genomic_DNA"/>
</dbReference>
<evidence type="ECO:0000313" key="2">
    <source>
        <dbReference type="Proteomes" id="UP000245626"/>
    </source>
</evidence>
<accession>A0ACD0P052</accession>
<name>A0ACD0P052_9BASI</name>
<proteinExistence type="predicted"/>
<gene>
    <name evidence="1" type="ORF">IE53DRAFT_51846</name>
</gene>
<keyword evidence="2" id="KW-1185">Reference proteome</keyword>
<sequence>MSLSLSPAPLCHNSPASTPRNSPHAQRISSSRTPSNHSHGLPFPRSLVPEGRRKSQSPIFPRSYHSPSSHYDLYASNSAFNAANFAKLSTSPSSSPAKQARARKQAREAAGRSGKLRMSATGTAWTRSRGTSHQHRQDSSGSDEPEEDAQRGYFDDKDLSPMAGPSSCRIGCASGCSSPARPSWPANEASFGQAAASSNLSALSSKANEAPSSIGRHHHQLHSLSQPTHGLERHFATQVSMTPPANFGSHTSYETPFALAGQRHQLPATDVRAQIGGIPRSHAFGSLSPLTTSFSHTNEAENDQAKAEVGGLRRTFGLHSLNTQGLGISGMEEARPQTLYSDDGEFVPRGKSWQHTRSRTEVGGDHRGKLPAFLSSRSLGAEDGEMDVDSDEAPPPPSPSPMGDLAFPPFYGASSSEEDEEVLRPGPRGSGSQALSKVGSRELVSSNARRPDVAGPTPSLSASHALNAPQTAKSSPFKTPNRRRPNPGERSRALSSAAMTRPLSDFLTPRSTSTSAVSDERLAGSATLFGFASQPRPVTRPVQNDTPLGSASREAKRRSTGSVQPSLSAGKLFESEIEAAKAAAELEQVGEVSEACDQVNAGVLEEESCLSWPIDTISTPAPIRPARLSAVSGSIAFGHSAARKSPEPDPENTPSRSFDSGGFEADDSGVAFGDVGKFSTPAKANELLGSRLGLRKGASLVQTSSRKSQSFDNLSSPAKISAAASTPPRKELSFNGALFNRQMTGSINPFGPREKSALANETKWSASSDAGSNASSPESNASRAQTSVKSPMRGAKSMSNMPSAEGQSYLTPQNYKNVKPLQTAFMSTGLVSKRNRPRESSEGSNPGSESYPVPPRPNFGSALGLREVVAAANAHAAANLEKSGHSMPDTPVKKGTSSMLPFQFAKSQGFHREVPGSILRPPLGVSRHAPSPLGVRSPAQDSISSGASGDSPLLPDGCDSPTLNLMSLSPPNAEDARRTAGWPAFSTLPRSRRSPISLSHAFQTANASQELTAHHEPSEAGSVSPMSPTYHQTQDRSPPTSLRKGKLRSSSQSYSSRKSIGGFSALGLNLPSIPSPGLDSPGPLPTPTPSGLGIELGERENIGTRQRVGPVTETEPAGRPKLLHSKVRPPLGLQRKSSSGPANYENGLAAANAFSQGNVPMTPTRSAAQIKWFEAAQLITTPSPSSRRQAAQLMRAQRKELLSQRTLSQCPETPSADHAAHNSAKPTLKSSKLREQASSPYARSTLAETYPSRLESRLETSFSIESVLGKGEFSEVVKAEDKATGCAYAVKRMKRAYSGPKDRLRRLEEVDILRHLSSEGRPHPNIISLIDAWEEEAFLYIQMELCPLGTLAFFLEEYGQQVGALDEPRLWKILTELSSGLAHIHGRGILHLDLKPANIFITEIGTLKIGDFGMATRWPPADAATILKGAGMEATDPESASSKLSSLEGVPALARKVGGRRGSEARWSLEREGDREYLAPEVIFKGQYGKPADIFSLGLIILEAAGNILLPDNGEPWQKLRNDDFSDLDLSFLSPTMLRMIEKLLNSKPQERPTIEEIDGHPVLDVVRSRMSRGLLSSELDQLPEFNLPTTDSGLTITSSTSFSSSATHPASSRSTGGEGGDLVMREDLTESVAARPISSQHLHESFQASHSRSNSNSAVGLTGLTPSVSTSTDGSIRALQVRGALIQEEEEDFMKEILAADPLEIKLKDRDAAYSYSSSSSSSSSAYLSPSPLPLSLASTGAGAKRTPLANVQTTSQMKCSDSEGSKSAKSMATERIGPHDHSTSATESFDTDEDTAMDIDNEEEDLDRVSFCVDHCMDP</sequence>
<dbReference type="Proteomes" id="UP000245626">
    <property type="component" value="Unassembled WGS sequence"/>
</dbReference>